<evidence type="ECO:0000259" key="7">
    <source>
        <dbReference type="Pfam" id="PF00171"/>
    </source>
</evidence>
<dbReference type="OrthoDB" id="440325at2759"/>
<comment type="caution">
    <text evidence="8">The sequence shown here is derived from an EMBL/GenBank/DDBJ whole genome shotgun (WGS) entry which is preliminary data.</text>
</comment>
<dbReference type="Gene3D" id="3.40.309.10">
    <property type="entry name" value="Aldehyde Dehydrogenase, Chain A, domain 2"/>
    <property type="match status" value="1"/>
</dbReference>
<evidence type="ECO:0000256" key="5">
    <source>
        <dbReference type="PIRSR" id="PIRSR036492-1"/>
    </source>
</evidence>
<protein>
    <recommendedName>
        <fullName evidence="4">Aldehyde dehydrogenase</fullName>
    </recommendedName>
</protein>
<evidence type="ECO:0000313" key="9">
    <source>
        <dbReference type="Proteomes" id="UP000738349"/>
    </source>
</evidence>
<dbReference type="Gene3D" id="3.40.605.10">
    <property type="entry name" value="Aldehyde Dehydrogenase, Chain A, domain 1"/>
    <property type="match status" value="1"/>
</dbReference>
<dbReference type="PIRSF" id="PIRSF036492">
    <property type="entry name" value="ALDH"/>
    <property type="match status" value="1"/>
</dbReference>
<dbReference type="GO" id="GO:0016117">
    <property type="term" value="P:carotenoid biosynthetic process"/>
    <property type="evidence" value="ECO:0007669"/>
    <property type="project" value="UniProtKB-KW"/>
</dbReference>
<feature type="transmembrane region" description="Helical" evidence="6">
    <location>
        <begin position="113"/>
        <end position="138"/>
    </location>
</feature>
<dbReference type="InterPro" id="IPR015590">
    <property type="entry name" value="Aldehyde_DH_dom"/>
</dbReference>
<keyword evidence="2" id="KW-0125">Carotenoid biosynthesis</keyword>
<evidence type="ECO:0000256" key="4">
    <source>
        <dbReference type="PIRNR" id="PIRNR036492"/>
    </source>
</evidence>
<evidence type="ECO:0000256" key="1">
    <source>
        <dbReference type="ARBA" id="ARBA00009986"/>
    </source>
</evidence>
<dbReference type="GO" id="GO:0004029">
    <property type="term" value="F:aldehyde dehydrogenase (NAD+) activity"/>
    <property type="evidence" value="ECO:0007669"/>
    <property type="project" value="TreeGrafter"/>
</dbReference>
<comment type="similarity">
    <text evidence="1 4">Belongs to the aldehyde dehydrogenase family.</text>
</comment>
<dbReference type="PANTHER" id="PTHR43570:SF16">
    <property type="entry name" value="ALDEHYDE DEHYDROGENASE TYPE III, ISOFORM Q"/>
    <property type="match status" value="1"/>
</dbReference>
<feature type="active site" evidence="5">
    <location>
        <position position="218"/>
    </location>
</feature>
<gene>
    <name evidence="8" type="ORF">EDB81DRAFT_898626</name>
</gene>
<proteinExistence type="inferred from homology"/>
<keyword evidence="3 4" id="KW-0560">Oxidoreductase</keyword>
<dbReference type="SUPFAM" id="SSF53720">
    <property type="entry name" value="ALDH-like"/>
    <property type="match status" value="1"/>
</dbReference>
<dbReference type="GO" id="GO:0005737">
    <property type="term" value="C:cytoplasm"/>
    <property type="evidence" value="ECO:0007669"/>
    <property type="project" value="TreeGrafter"/>
</dbReference>
<dbReference type="AlphaFoldDB" id="A0A9P9FWW3"/>
<keyword evidence="6" id="KW-0472">Membrane</keyword>
<evidence type="ECO:0000256" key="3">
    <source>
        <dbReference type="ARBA" id="ARBA00023002"/>
    </source>
</evidence>
<dbReference type="InterPro" id="IPR012394">
    <property type="entry name" value="Aldehyde_DH_NAD(P)"/>
</dbReference>
<feature type="domain" description="Aldehyde dehydrogenase" evidence="7">
    <location>
        <begin position="9"/>
        <end position="434"/>
    </location>
</feature>
<dbReference type="Proteomes" id="UP000738349">
    <property type="component" value="Unassembled WGS sequence"/>
</dbReference>
<evidence type="ECO:0000313" key="8">
    <source>
        <dbReference type="EMBL" id="KAH7177023.1"/>
    </source>
</evidence>
<dbReference type="PANTHER" id="PTHR43570">
    <property type="entry name" value="ALDEHYDE DEHYDROGENASE"/>
    <property type="match status" value="1"/>
</dbReference>
<sequence length="517" mass="57657">MSSINTPQREIDDAYATLFSTFASGRTKDLAWRRWQLKQLWWMIEDNEDQIVEALHKDLNRHIFESTATDVYGIKTDILDFLKHMDEWTSTTKIDAGIIFKHFGGARLRKDPLGVALIIGAWNFPFVLMLQPVIAAVASGCCVMMKPSELAVHSERLLYELVPKYLDPLAIRVACGGPSETTYILEKRFNHIFFTGSSKIARFVAAAAAKHLTPTVLELGGQGPCIVTKTADIELAARRITNAKFTNAGQICLSVNHVFAEPEIVDQLIERLSYWNDQYLSNGSDQMCRIINGRNFDRLVGFLEKTNGQIVYGGKWKRSDRFIHPTIVKGVALDDALMSEELFGPILPIITSTLEDAINTIQGMPEPLAIYLFSKDKAVHEEVLDRTLSGGVTINSVLFHASLHGAPFGGVGESGYGAYHGKHGIDCFTHARAVVAPPSWFDLLTNFMYAPYTPKSLKYVRVRNTLGFKRGETLEDQRRSARVTFVAAFTVWARYSGVELATFTNNLPIKATGQLNS</sequence>
<dbReference type="InterPro" id="IPR016161">
    <property type="entry name" value="Ald_DH/histidinol_DH"/>
</dbReference>
<keyword evidence="9" id="KW-1185">Reference proteome</keyword>
<dbReference type="CDD" id="cd07135">
    <property type="entry name" value="ALDH_F14-YMR110C"/>
    <property type="match status" value="1"/>
</dbReference>
<evidence type="ECO:0000256" key="6">
    <source>
        <dbReference type="SAM" id="Phobius"/>
    </source>
</evidence>
<reference evidence="8" key="1">
    <citation type="journal article" date="2021" name="Nat. Commun.">
        <title>Genetic determinants of endophytism in the Arabidopsis root mycobiome.</title>
        <authorList>
            <person name="Mesny F."/>
            <person name="Miyauchi S."/>
            <person name="Thiergart T."/>
            <person name="Pickel B."/>
            <person name="Atanasova L."/>
            <person name="Karlsson M."/>
            <person name="Huettel B."/>
            <person name="Barry K.W."/>
            <person name="Haridas S."/>
            <person name="Chen C."/>
            <person name="Bauer D."/>
            <person name="Andreopoulos W."/>
            <person name="Pangilinan J."/>
            <person name="LaButti K."/>
            <person name="Riley R."/>
            <person name="Lipzen A."/>
            <person name="Clum A."/>
            <person name="Drula E."/>
            <person name="Henrissat B."/>
            <person name="Kohler A."/>
            <person name="Grigoriev I.V."/>
            <person name="Martin F.M."/>
            <person name="Hacquard S."/>
        </authorList>
    </citation>
    <scope>NUCLEOTIDE SEQUENCE</scope>
    <source>
        <strain evidence="8">MPI-CAGE-AT-0147</strain>
    </source>
</reference>
<name>A0A9P9FWW3_9HYPO</name>
<organism evidence="8 9">
    <name type="scientific">Dactylonectria macrodidyma</name>
    <dbReference type="NCBI Taxonomy" id="307937"/>
    <lineage>
        <taxon>Eukaryota</taxon>
        <taxon>Fungi</taxon>
        <taxon>Dikarya</taxon>
        <taxon>Ascomycota</taxon>
        <taxon>Pezizomycotina</taxon>
        <taxon>Sordariomycetes</taxon>
        <taxon>Hypocreomycetidae</taxon>
        <taxon>Hypocreales</taxon>
        <taxon>Nectriaceae</taxon>
        <taxon>Dactylonectria</taxon>
    </lineage>
</organism>
<keyword evidence="6" id="KW-0812">Transmembrane</keyword>
<dbReference type="GO" id="GO:0006081">
    <property type="term" value="P:aldehyde metabolic process"/>
    <property type="evidence" value="ECO:0007669"/>
    <property type="project" value="InterPro"/>
</dbReference>
<evidence type="ECO:0000256" key="2">
    <source>
        <dbReference type="ARBA" id="ARBA00022746"/>
    </source>
</evidence>
<dbReference type="FunFam" id="3.40.605.10:FF:000004">
    <property type="entry name" value="Aldehyde dehydrogenase"/>
    <property type="match status" value="1"/>
</dbReference>
<dbReference type="Pfam" id="PF00171">
    <property type="entry name" value="Aldedh"/>
    <property type="match status" value="1"/>
</dbReference>
<accession>A0A9P9FWW3</accession>
<feature type="active site" evidence="5">
    <location>
        <position position="252"/>
    </location>
</feature>
<dbReference type="InterPro" id="IPR016163">
    <property type="entry name" value="Ald_DH_C"/>
</dbReference>
<dbReference type="InterPro" id="IPR016162">
    <property type="entry name" value="Ald_DH_N"/>
</dbReference>
<keyword evidence="6" id="KW-1133">Transmembrane helix</keyword>
<dbReference type="EMBL" id="JAGMUV010000001">
    <property type="protein sequence ID" value="KAH7177023.1"/>
    <property type="molecule type" value="Genomic_DNA"/>
</dbReference>